<dbReference type="InterPro" id="IPR000014">
    <property type="entry name" value="PAS"/>
</dbReference>
<dbReference type="SMART" id="SM00052">
    <property type="entry name" value="EAL"/>
    <property type="match status" value="1"/>
</dbReference>
<keyword evidence="6" id="KW-1185">Reference proteome</keyword>
<dbReference type="FunFam" id="3.30.70.270:FF:000001">
    <property type="entry name" value="Diguanylate cyclase domain protein"/>
    <property type="match status" value="1"/>
</dbReference>
<feature type="domain" description="PAC" evidence="2">
    <location>
        <begin position="79"/>
        <end position="133"/>
    </location>
</feature>
<dbReference type="PROSITE" id="PS50887">
    <property type="entry name" value="GGDEF"/>
    <property type="match status" value="1"/>
</dbReference>
<sequence length="592" mass="66978">MYNLSPERADKFIRYALDCAAIVAVTDVRGTITFVNEKFCEISGYSRNELIGANHRILRSGVHDAEFFRSMYHQIANGRNWHGEICNKKKNGEIYWVDTTIVPHVAASGKVDSYTAIRFDITERKCVEAQLRESREQLEIVANLDVLTDLPNRRYFQSYLEKIIAKRAETGRTFFLALVDIDSFKEVNDSFGHPDGDRLLRTVGMRLRSMIDDHIFVARLGGDEFGVVFDETEEGLARAFFETILQMLREPIKIASVNWHASSSIGYATFPADGRDTTSLVRAADLALYRAKELGRDRAEEFYPELLLQSEKRTLALLEIETGLRRGDFHFSYQPIIFRDEIYPVSFEALIRWHHPERGVIMPGDFQAGLTDPAMSALIGIYMLNRVFSDIKTMLEMGLSFRRVAINLTNADFRSDVFLEQFFSLCKQTGIGPEYFCVEVTEGMLLGREQKRVDRGLRKLHAAGVEIALDDFGTGYASLTHLQEIPIDRLKIDRRFVSRIITSSEDRVIVKGVIDIAHGLGKIVTAEGVETAEQAKMLIDMRCDSLQGWYFSKASDLMSLPSVMNKLTEQQASLGNPPIFSGALNETSGSCF</sequence>
<dbReference type="PROSITE" id="PS50883">
    <property type="entry name" value="EAL"/>
    <property type="match status" value="1"/>
</dbReference>
<dbReference type="SMART" id="SM00091">
    <property type="entry name" value="PAS"/>
    <property type="match status" value="1"/>
</dbReference>
<comment type="caution">
    <text evidence="5">The sequence shown here is derived from an EMBL/GenBank/DDBJ whole genome shotgun (WGS) entry which is preliminary data.</text>
</comment>
<dbReference type="InterPro" id="IPR000700">
    <property type="entry name" value="PAS-assoc_C"/>
</dbReference>
<name>A0A270B4P8_9PROT</name>
<evidence type="ECO:0000259" key="3">
    <source>
        <dbReference type="PROSITE" id="PS50883"/>
    </source>
</evidence>
<dbReference type="PANTHER" id="PTHR44757:SF2">
    <property type="entry name" value="BIOFILM ARCHITECTURE MAINTENANCE PROTEIN MBAA"/>
    <property type="match status" value="1"/>
</dbReference>
<feature type="domain" description="GGDEF" evidence="4">
    <location>
        <begin position="172"/>
        <end position="304"/>
    </location>
</feature>
<dbReference type="Pfam" id="PF13426">
    <property type="entry name" value="PAS_9"/>
    <property type="match status" value="1"/>
</dbReference>
<dbReference type="InterPro" id="IPR029787">
    <property type="entry name" value="Nucleotide_cyclase"/>
</dbReference>
<dbReference type="InterPro" id="IPR035919">
    <property type="entry name" value="EAL_sf"/>
</dbReference>
<dbReference type="PROSITE" id="PS50112">
    <property type="entry name" value="PAS"/>
    <property type="match status" value="1"/>
</dbReference>
<dbReference type="OrthoDB" id="9793210at2"/>
<dbReference type="InterPro" id="IPR035965">
    <property type="entry name" value="PAS-like_dom_sf"/>
</dbReference>
<dbReference type="EMBL" id="NDFP01000029">
    <property type="protein sequence ID" value="PAL19973.1"/>
    <property type="molecule type" value="Genomic_DNA"/>
</dbReference>
<dbReference type="Gene3D" id="3.30.70.270">
    <property type="match status" value="1"/>
</dbReference>
<dbReference type="CDD" id="cd01948">
    <property type="entry name" value="EAL"/>
    <property type="match status" value="1"/>
</dbReference>
<dbReference type="SUPFAM" id="SSF141868">
    <property type="entry name" value="EAL domain-like"/>
    <property type="match status" value="1"/>
</dbReference>
<dbReference type="InterPro" id="IPR001610">
    <property type="entry name" value="PAC"/>
</dbReference>
<proteinExistence type="predicted"/>
<dbReference type="Gene3D" id="3.30.450.20">
    <property type="entry name" value="PAS domain"/>
    <property type="match status" value="1"/>
</dbReference>
<dbReference type="Proteomes" id="UP000216033">
    <property type="component" value="Unassembled WGS sequence"/>
</dbReference>
<dbReference type="CDD" id="cd00130">
    <property type="entry name" value="PAS"/>
    <property type="match status" value="1"/>
</dbReference>
<dbReference type="RefSeq" id="WP_095352062.1">
    <property type="nucleotide sequence ID" value="NZ_JABUNT010000028.1"/>
</dbReference>
<dbReference type="SMART" id="SM00086">
    <property type="entry name" value="PAC"/>
    <property type="match status" value="1"/>
</dbReference>
<gene>
    <name evidence="5" type="ORF">B9K05_13525</name>
</gene>
<organism evidence="5 6">
    <name type="scientific">Acetobacter syzygii</name>
    <dbReference type="NCBI Taxonomy" id="146476"/>
    <lineage>
        <taxon>Bacteria</taxon>
        <taxon>Pseudomonadati</taxon>
        <taxon>Pseudomonadota</taxon>
        <taxon>Alphaproteobacteria</taxon>
        <taxon>Acetobacterales</taxon>
        <taxon>Acetobacteraceae</taxon>
        <taxon>Acetobacter</taxon>
    </lineage>
</organism>
<dbReference type="SUPFAM" id="SSF55073">
    <property type="entry name" value="Nucleotide cyclase"/>
    <property type="match status" value="1"/>
</dbReference>
<evidence type="ECO:0000313" key="5">
    <source>
        <dbReference type="EMBL" id="PAL19973.1"/>
    </source>
</evidence>
<evidence type="ECO:0000259" key="1">
    <source>
        <dbReference type="PROSITE" id="PS50112"/>
    </source>
</evidence>
<dbReference type="GO" id="GO:0003824">
    <property type="term" value="F:catalytic activity"/>
    <property type="evidence" value="ECO:0007669"/>
    <property type="project" value="UniProtKB-ARBA"/>
</dbReference>
<evidence type="ECO:0000259" key="4">
    <source>
        <dbReference type="PROSITE" id="PS50887"/>
    </source>
</evidence>
<dbReference type="Pfam" id="PF00990">
    <property type="entry name" value="GGDEF"/>
    <property type="match status" value="1"/>
</dbReference>
<feature type="domain" description="PAS" evidence="1">
    <location>
        <begin position="9"/>
        <end position="52"/>
    </location>
</feature>
<dbReference type="Gene3D" id="3.20.20.450">
    <property type="entry name" value="EAL domain"/>
    <property type="match status" value="1"/>
</dbReference>
<dbReference type="SMART" id="SM00267">
    <property type="entry name" value="GGDEF"/>
    <property type="match status" value="1"/>
</dbReference>
<protein>
    <submittedName>
        <fullName evidence="5">GGDEF domain-containing protein</fullName>
    </submittedName>
</protein>
<dbReference type="CDD" id="cd01949">
    <property type="entry name" value="GGDEF"/>
    <property type="match status" value="1"/>
</dbReference>
<dbReference type="NCBIfam" id="TIGR00229">
    <property type="entry name" value="sensory_box"/>
    <property type="match status" value="1"/>
</dbReference>
<dbReference type="InterPro" id="IPR043128">
    <property type="entry name" value="Rev_trsase/Diguanyl_cyclase"/>
</dbReference>
<dbReference type="AlphaFoldDB" id="A0A270B4P8"/>
<accession>A0A270B4P8</accession>
<evidence type="ECO:0000259" key="2">
    <source>
        <dbReference type="PROSITE" id="PS50113"/>
    </source>
</evidence>
<dbReference type="InterPro" id="IPR052155">
    <property type="entry name" value="Biofilm_reg_signaling"/>
</dbReference>
<dbReference type="PANTHER" id="PTHR44757">
    <property type="entry name" value="DIGUANYLATE CYCLASE DGCP"/>
    <property type="match status" value="1"/>
</dbReference>
<feature type="domain" description="EAL" evidence="3">
    <location>
        <begin position="313"/>
        <end position="568"/>
    </location>
</feature>
<dbReference type="NCBIfam" id="TIGR00254">
    <property type="entry name" value="GGDEF"/>
    <property type="match status" value="1"/>
</dbReference>
<dbReference type="InterPro" id="IPR001633">
    <property type="entry name" value="EAL_dom"/>
</dbReference>
<evidence type="ECO:0000313" key="6">
    <source>
        <dbReference type="Proteomes" id="UP000216033"/>
    </source>
</evidence>
<reference evidence="5 6" key="1">
    <citation type="submission" date="2017-04" db="EMBL/GenBank/DDBJ databases">
        <title>Kefir bacterial isolates.</title>
        <authorList>
            <person name="Kim Y."/>
            <person name="Blasche S."/>
            <person name="Patil K.R."/>
        </authorList>
    </citation>
    <scope>NUCLEOTIDE SEQUENCE [LARGE SCALE GENOMIC DNA]</scope>
    <source>
        <strain evidence="5 6">KR-2</strain>
    </source>
</reference>
<dbReference type="SUPFAM" id="SSF55785">
    <property type="entry name" value="PYP-like sensor domain (PAS domain)"/>
    <property type="match status" value="1"/>
</dbReference>
<dbReference type="InterPro" id="IPR000160">
    <property type="entry name" value="GGDEF_dom"/>
</dbReference>
<dbReference type="Pfam" id="PF00563">
    <property type="entry name" value="EAL"/>
    <property type="match status" value="1"/>
</dbReference>
<dbReference type="PROSITE" id="PS50113">
    <property type="entry name" value="PAC"/>
    <property type="match status" value="1"/>
</dbReference>